<proteinExistence type="inferred from homology"/>
<dbReference type="Gene3D" id="1.10.150.250">
    <property type="entry name" value="Flavinator of succinate dehydrogenase"/>
    <property type="match status" value="1"/>
</dbReference>
<keyword evidence="2 3" id="KW-0143">Chaperone</keyword>
<sequence>MRAHLLQRTIRAAAHAGATAPRSAIVALPRLAPPRHFNSSSSSSSSSSSPSHGSAANRPSPLKTDQGATGPDQRTSNAAGPSGVAPDAVLSDPYPLPLSPDVVDLNNADSGPESKWAGVNLASDRQNIDGVDAPMRVPGRDGEERNVKIARLIYQCRKRGTLETDLILSTFAQKELQALPDQELDEFDRLLDEPDWDIFYWCTRRKPFPERWQHSFQTEGKLGWRLLKHTKNEEKAVRWMPELKDLDAKQ</sequence>
<dbReference type="OrthoDB" id="284292at2759"/>
<name>A0A5C3ETC1_9BASI</name>
<protein>
    <recommendedName>
        <fullName evidence="3">Succinate dehydrogenase assembly factor 2, mitochondrial</fullName>
        <shortName evidence="3">SDH assembly factor 2</shortName>
        <shortName evidence="3">SDHAF2</shortName>
    </recommendedName>
</protein>
<dbReference type="InterPro" id="IPR036714">
    <property type="entry name" value="SDH_sf"/>
</dbReference>
<feature type="compositionally biased region" description="Low complexity" evidence="4">
    <location>
        <begin position="39"/>
        <end position="51"/>
    </location>
</feature>
<dbReference type="HAMAP" id="MF_03057">
    <property type="entry name" value="SDHAF2"/>
    <property type="match status" value="1"/>
</dbReference>
<dbReference type="GO" id="GO:0006099">
    <property type="term" value="P:tricarboxylic acid cycle"/>
    <property type="evidence" value="ECO:0007669"/>
    <property type="project" value="TreeGrafter"/>
</dbReference>
<comment type="subcellular location">
    <subcellularLocation>
        <location evidence="3">Mitochondrion matrix</location>
    </subcellularLocation>
</comment>
<dbReference type="EMBL" id="OOIP01000001">
    <property type="protein sequence ID" value="SPO35090.1"/>
    <property type="molecule type" value="Genomic_DNA"/>
</dbReference>
<organism evidence="5 6">
    <name type="scientific">Pseudozyma flocculosa</name>
    <dbReference type="NCBI Taxonomy" id="84751"/>
    <lineage>
        <taxon>Eukaryota</taxon>
        <taxon>Fungi</taxon>
        <taxon>Dikarya</taxon>
        <taxon>Basidiomycota</taxon>
        <taxon>Ustilaginomycotina</taxon>
        <taxon>Ustilaginomycetes</taxon>
        <taxon>Ustilaginales</taxon>
        <taxon>Ustilaginaceae</taxon>
        <taxon>Pseudozyma</taxon>
    </lineage>
</organism>
<evidence type="ECO:0000256" key="1">
    <source>
        <dbReference type="ARBA" id="ARBA00023128"/>
    </source>
</evidence>
<comment type="similarity">
    <text evidence="3">Belongs to the SDHAF2 family.</text>
</comment>
<evidence type="ECO:0000256" key="4">
    <source>
        <dbReference type="SAM" id="MobiDB-lite"/>
    </source>
</evidence>
<evidence type="ECO:0000256" key="3">
    <source>
        <dbReference type="HAMAP-Rule" id="MF_03057"/>
    </source>
</evidence>
<dbReference type="PANTHER" id="PTHR12469:SF2">
    <property type="entry name" value="SUCCINATE DEHYDROGENASE ASSEMBLY FACTOR 2, MITOCHONDRIAL"/>
    <property type="match status" value="1"/>
</dbReference>
<evidence type="ECO:0000313" key="5">
    <source>
        <dbReference type="EMBL" id="SPO35090.1"/>
    </source>
</evidence>
<dbReference type="InterPro" id="IPR028882">
    <property type="entry name" value="SDHAF2"/>
</dbReference>
<dbReference type="AlphaFoldDB" id="A0A5C3ETC1"/>
<comment type="function">
    <text evidence="3">Plays an essential role in the assembly of succinate dehydrogenase (SDH), an enzyme complex (also referred to as respiratory complex II) that is a component of both the tricarboxylic acid (TCA) cycle and the mitochondrial electron transport chain, and which couples the oxidation of succinate to fumarate with the reduction of ubiquinone (coenzyme Q) to ubiquinol. Required for flavinylation (covalent attachment of FAD) of the flavoprotein subunit of the SDH catalytic dimer.</text>
</comment>
<dbReference type="Pfam" id="PF03937">
    <property type="entry name" value="Sdh5"/>
    <property type="match status" value="1"/>
</dbReference>
<dbReference type="GO" id="GO:0005759">
    <property type="term" value="C:mitochondrial matrix"/>
    <property type="evidence" value="ECO:0007669"/>
    <property type="project" value="UniProtKB-SubCell"/>
</dbReference>
<accession>A0A5C3ETC1</accession>
<dbReference type="SUPFAM" id="SSF109910">
    <property type="entry name" value="YgfY-like"/>
    <property type="match status" value="1"/>
</dbReference>
<reference evidence="5 6" key="1">
    <citation type="submission" date="2018-03" db="EMBL/GenBank/DDBJ databases">
        <authorList>
            <person name="Guldener U."/>
        </authorList>
    </citation>
    <scope>NUCLEOTIDE SEQUENCE [LARGE SCALE GENOMIC DNA]</scope>
    <source>
        <strain evidence="5 6">DAOM196992</strain>
    </source>
</reference>
<dbReference type="Proteomes" id="UP000323386">
    <property type="component" value="Unassembled WGS sequence"/>
</dbReference>
<gene>
    <name evidence="5" type="ORF">PSFLO_00561</name>
</gene>
<feature type="region of interest" description="Disordered" evidence="4">
    <location>
        <begin position="14"/>
        <end position="95"/>
    </location>
</feature>
<dbReference type="GO" id="GO:0034553">
    <property type="term" value="P:mitochondrial respiratory chain complex II assembly"/>
    <property type="evidence" value="ECO:0007669"/>
    <property type="project" value="TreeGrafter"/>
</dbReference>
<dbReference type="InterPro" id="IPR005631">
    <property type="entry name" value="SDH"/>
</dbReference>
<dbReference type="FunFam" id="1.10.150.250:FF:000004">
    <property type="entry name" value="Succinate dehydrogenase assembly factor 2, mitochondrial"/>
    <property type="match status" value="1"/>
</dbReference>
<feature type="compositionally biased region" description="Low complexity" evidence="4">
    <location>
        <begin position="14"/>
        <end position="24"/>
    </location>
</feature>
<keyword evidence="1 3" id="KW-0496">Mitochondrion</keyword>
<dbReference type="GO" id="GO:0006121">
    <property type="term" value="P:mitochondrial electron transport, succinate to ubiquinone"/>
    <property type="evidence" value="ECO:0007669"/>
    <property type="project" value="UniProtKB-UniRule"/>
</dbReference>
<comment type="subunit">
    <text evidence="3">Interacts with the flavoprotein subunit within the SDH catalytic dimer.</text>
</comment>
<evidence type="ECO:0000256" key="2">
    <source>
        <dbReference type="ARBA" id="ARBA00023186"/>
    </source>
</evidence>
<keyword evidence="6" id="KW-1185">Reference proteome</keyword>
<evidence type="ECO:0000313" key="6">
    <source>
        <dbReference type="Proteomes" id="UP000323386"/>
    </source>
</evidence>
<dbReference type="PANTHER" id="PTHR12469">
    <property type="entry name" value="PROTEIN EMI5 HOMOLOG, MITOCHONDRIAL"/>
    <property type="match status" value="1"/>
</dbReference>